<keyword evidence="2" id="KW-1185">Reference proteome</keyword>
<dbReference type="InterPro" id="IPR032675">
    <property type="entry name" value="LRR_dom_sf"/>
</dbReference>
<accession>A0A5N5QA30</accession>
<comment type="caution">
    <text evidence="1">The sequence shown here is derived from an EMBL/GenBank/DDBJ whole genome shotgun (WGS) entry which is preliminary data.</text>
</comment>
<sequence length="537" mass="61243">MSAATKVLFTPELLHTICDFTDQSSCARLSRVCRRAFRLLVSLVWKHVDGAQNLLILIKFVVPIYDAKSGSLVSIDFDSQIARSRSSADSFERFDLYAPYVKTLDIYGRSSHFYFLNRDNIPILRRMLKRRGSRALLPNLHSFDLTSDQRRHSHGDLKLDRMYWIKLLGSDKIETVMLRSDGPPNYDFLIGYGQASSIVRYLAKHCPNVQTLSLYPREDIASSPRNLSLFINPWYIGIQELNKLKSLLLSDGWLSDQPILGLGNLPELTSLEFEPGDLYTKWPENTSSVELNEFLSPTAFPKLDTLKLDIKLTYQIFVLGLQKMVKHVENLNLYTGLFMDAVEPEDLEAINSDFEESKDLLQHKLVPLFANMPNLKHLELTMWSPHSHIDETLSVEFPGFLDAVILPQLEFVAFDGLHFGSRTLERNLASVWPQLTTLLLPDQDASLQELAGFATLPNLFNLMVRLKITTKYPFKPISRTEYAPLERIDCCKGTEISSEPEVLNHTARAPFLDATDKLNTFLSAFAESDWNCEHFEA</sequence>
<dbReference type="Proteomes" id="UP000383932">
    <property type="component" value="Unassembled WGS sequence"/>
</dbReference>
<dbReference type="SUPFAM" id="SSF52047">
    <property type="entry name" value="RNI-like"/>
    <property type="match status" value="1"/>
</dbReference>
<name>A0A5N5QA30_9AGAM</name>
<reference evidence="1 2" key="1">
    <citation type="journal article" date="2019" name="Fungal Biol. Biotechnol.">
        <title>Draft genome sequence of fastidious pathogen Ceratobasidium theobromae, which causes vascular-streak dieback in Theobroma cacao.</title>
        <authorList>
            <person name="Ali S.S."/>
            <person name="Asman A."/>
            <person name="Shao J."/>
            <person name="Firmansyah A.P."/>
            <person name="Susilo A.W."/>
            <person name="Rosmana A."/>
            <person name="McMahon P."/>
            <person name="Junaid M."/>
            <person name="Guest D."/>
            <person name="Kheng T.Y."/>
            <person name="Meinhardt L.W."/>
            <person name="Bailey B.A."/>
        </authorList>
    </citation>
    <scope>NUCLEOTIDE SEQUENCE [LARGE SCALE GENOMIC DNA]</scope>
    <source>
        <strain evidence="1 2">CT2</strain>
    </source>
</reference>
<dbReference type="AlphaFoldDB" id="A0A5N5QA30"/>
<evidence type="ECO:0000313" key="1">
    <source>
        <dbReference type="EMBL" id="KAB5588298.1"/>
    </source>
</evidence>
<proteinExistence type="predicted"/>
<evidence type="ECO:0000313" key="2">
    <source>
        <dbReference type="Proteomes" id="UP000383932"/>
    </source>
</evidence>
<organism evidence="1 2">
    <name type="scientific">Ceratobasidium theobromae</name>
    <dbReference type="NCBI Taxonomy" id="1582974"/>
    <lineage>
        <taxon>Eukaryota</taxon>
        <taxon>Fungi</taxon>
        <taxon>Dikarya</taxon>
        <taxon>Basidiomycota</taxon>
        <taxon>Agaricomycotina</taxon>
        <taxon>Agaricomycetes</taxon>
        <taxon>Cantharellales</taxon>
        <taxon>Ceratobasidiaceae</taxon>
        <taxon>Ceratobasidium</taxon>
    </lineage>
</organism>
<evidence type="ECO:0008006" key="3">
    <source>
        <dbReference type="Google" id="ProtNLM"/>
    </source>
</evidence>
<dbReference type="OrthoDB" id="2447803at2759"/>
<dbReference type="Gene3D" id="3.80.10.10">
    <property type="entry name" value="Ribonuclease Inhibitor"/>
    <property type="match status" value="1"/>
</dbReference>
<dbReference type="EMBL" id="SSOP01000497">
    <property type="protein sequence ID" value="KAB5588298.1"/>
    <property type="molecule type" value="Genomic_DNA"/>
</dbReference>
<gene>
    <name evidence="1" type="ORF">CTheo_8262</name>
</gene>
<protein>
    <recommendedName>
        <fullName evidence="3">F-box domain-containing protein</fullName>
    </recommendedName>
</protein>